<dbReference type="InterPro" id="IPR027417">
    <property type="entry name" value="P-loop_NTPase"/>
</dbReference>
<dbReference type="OrthoDB" id="674604at2759"/>
<feature type="repeat" description="WD" evidence="4">
    <location>
        <begin position="1402"/>
        <end position="1443"/>
    </location>
</feature>
<evidence type="ECO:0000256" key="4">
    <source>
        <dbReference type="PROSITE-ProRule" id="PRU00221"/>
    </source>
</evidence>
<dbReference type="Gene3D" id="2.130.10.10">
    <property type="entry name" value="YVTN repeat-like/Quinoprotein amine dehydrogenase"/>
    <property type="match status" value="10"/>
</dbReference>
<dbReference type="InterPro" id="IPR002641">
    <property type="entry name" value="PNPLA_dom"/>
</dbReference>
<dbReference type="InterPro" id="IPR036322">
    <property type="entry name" value="WD40_repeat_dom_sf"/>
</dbReference>
<proteinExistence type="predicted"/>
<dbReference type="PROSITE" id="PS00678">
    <property type="entry name" value="WD_REPEATS_1"/>
    <property type="match status" value="20"/>
</dbReference>
<dbReference type="SUPFAM" id="SSF52151">
    <property type="entry name" value="FabD/lysophospholipase-like"/>
    <property type="match status" value="2"/>
</dbReference>
<feature type="repeat" description="WD" evidence="4">
    <location>
        <begin position="2659"/>
        <end position="2700"/>
    </location>
</feature>
<sequence>MHQLNWNANENIKLPCERFDFMSGSGTEGLVAIMLARLHMSVDEAFDAFSTIVEQVYSQEDISPSERTMRLRKCLEDIMSNKGLPFDMKLMDETSLATCPCFVLTSLRLNAGTKISLRSYPVKNSPAIPITIIDAALATCATQPHFAPVLSGQGFRKKEYIAAGVGASNPTRETIIEAHSLFGADTKVASLLSLGNGHPGIITFPSSDGELGLTQVVWEMMNDCTQRAREIEQHIGSTGIYFRFSVEQGMQNEHVDQFTDPSWTLAQTESYIEDPGTYNKLEAFMRSNGPNTPTINLEQLKSGHIPSVSVQLPSHLEKTQLNVVVTDPDEATLKNLKPAGLEYGSRVAECMEGTRRDILQAIHRWVEDANAPNVLWLKGYPGVGKSAIASSLVEQLRSQMRLGSSFFFQREKANDMTPNALWRAVAYDLARHYPSIRKQLIVALKADETIPATVNVDKLFQKLIYETCGGLDGEYSDHRRSLLQTLRRWSRLPSKFKLFVTGRAESDIDRLFSTTPHHLIEVFAGQSVEEQSSEDIVKYFGFRFQQIASRYPESLSPGWPGDKVTNRLTGRAGGVFIWAKTVADFILRGNPEEQLDQIMKGGATSDMAGLYSLILNTSFPDPSEAIIECFQSMLGTIIFAKVPLAKLSLVHLLSLNRISMEHICNGLQSVMDVRDTPRVYHQSFVDFLIDQRKCPSAFFIDRKRASCSLVISCLQAMRGHLRFNICDLKSSYLRNDAVPELTIQIKSRIPPYLSYSCCFWARHLADTPFEPKILEDLQMFMDSQFLYWLEVLSLIKHVNLASEMLLLLADWTQAGDADDTMARDMQKFIATNGSAISQSLPHIYLSALPFAPRKSLVSKKYMGGYSRTVVAEMGGLSEWPALQNLLMGHGGGILSVSFSPDGRRIVTGSEDWEIRMWDTETGEVILGPLVGHSSSVESVVFSPNGQRIVSGSSDKTIRVWDSETGTMVIGPLKGHVDWVRSVAFSPDGERITSGSNDNTIRIWDALTGDMVFGPLEGHKGWVRSVAFSPDGKRIVSGSSDKSILVWNAESGEVVIGPFEGHEDSVISVAFSPNGKTIVSGSYDKTIRIWAAESGEIVVGPLQGHTDRIRSVAFSSNGKQIISGSEDKTVRIWDAESGEMVLGPLEGRGSPITSIAISPNGRRVISGSHDTTIRIWDVVSGEGFVEPLDGHGESVFSIAFSPDGTRFASASDDKTIRIWDTDSGEMVVKALEGHGHRVSSVAFSPNGKQVVSGSKDKTARLWDIESGKMIVGPLEGHRGNVSAVAFSPDGTRIISGSFDRTVRVWDVESGEVVVGPLEGHKDWVRCVAFSPDGKRFASASDDVTIRVWNIESARTVVGPLKGHTHSVRSLAFSPDGKRIVSGSEDKSVRLWDAESGGDITGPLQGHRDAVTSVAFSPDGKRIISGSYDKTIRVWDAETGEVVIGPLEGHQHRIHSVAISPNGRLMVSGSQDTTIRVWDLAATSPVGSPFMDNSMMVEDGGGVRSLSQLEIMRTVMHQLNWNNNEEIKLPCERFDFMSGSGTGGLVAIMLARLRMTVDEAFDEFSVIVEQVYSQEIISPLERTMRLRKCLEDIMRNRGLPLDMKLMDETSSVNCPCFVMASLRLNAGTNVSLRGYRVKNSPAIPITVIDAALATCATQPHFAPIISGQGFRKKEYIAAGVGASNPTRETIIEAHSLFGANTNVASLLSLGNGHPGIITFPSGELGLSKVIWDMMNDCTQRSREIEQHIGSTGIYFRFSVEQGMQNEHVDQVTDPSWILAQTESYTEDPSTSNKLEAFIRSNGPDIPTITLEQLKSGHVPSVSIQLPSHLEKRQLNVVVTDPEEVILKALKPAGLEYGSRVAEYIKAPNILWLKGYPGVGKSAIASSVVEQLRSQKRLGSSFFFQREKANDMTPNALWRAVAYDLSRHYAPMKKQLAIALIADETIPATMNTDKLFQKIIYEAILATEEVPTETLPVVVIDALDECGGLDGQSSEHRRILLQTLKHWTRLPSKFKLFVTGRAESDIDQFFSTTPHHLIEVFAGQSVERQSSEDIGKYFRFRFQQIASRYPESLPSRWPGDIVAKHLTGKAGGVFVWAKTVSDFILKGNPEEQLSHIMKGGATSDMAELYSLILKTSFPDPSEATIKCFQFILGTIIFAKMPLSRVSLGHLLSINRTSMEHICNGLQSVMDVRDTPRTYHQSFVDFLIDQRKCPPAFFINRKRANDSLATACLQTMRDNLRFNICGLKSSYLRNDAVPHLATQIKERIPAHLSYSCCFWASHLTDTPFEPKILENLKRFMDNQFLYWLEVLSLIKRVNVASEMLWLLADWIRAGDADDTMARDMQKFVAANGSVISQSLPHIYLSALPFSPRNSLVAKQYMKGYSRTLVAEMGGLSEWPAFQDLLVGHSGAIHSVAFSFDGKRIVTGSADYDIRVWDTEIGEVVLGPLRGHLSYVTSVRFSPDGQRIVSGSHDGTIRVWNADSGELIVGPLEGHKDWIRSVRFSPNGKLIASASDDMTIRVWDAETGKVVIGPLEGHKGRVRSVSFSPDGKKIVSGCNGALVQVWNVESGEVTSEPFEGHEDSVTSVAFSPDGKKIVSGSQDRTIRIWDAELGEVIVGPLEGHIDWIHSVAFSPNGKRIVSGSEDETVRIWDAESGEMVLGPLEGHVGPINSVAFSPDGTRVISGSTDMTIRIWNAASGRGFTELLDGHGDSVISVAFSPDGTRFVSGSDDKTIRIWSIESGEMAVKPLRGHDEYVSAVAFSPDGNRVVSGSKDRTIRLWDVKSGEVIAKPFEGHEGTVSSVAFSPDGARIISGSFDKTVRIWDVESGEMVVGPLEGHEDWVRPVAFSPNGKRFASASDDATIRLWDSESVEMAFGPLKGHTDWVRSLAFSPDGKRIVSGSDDRSIRIWNAETGDMVMGPLKGHKHAVASVAFSPDGKRVISGSYDMTIRVWDAKTGEVVIGPLEGHQNRVHSVAVSPNGKQLVSGSEDRTIRVWDLAAADPIASIAYYTLTVIY</sequence>
<dbReference type="STRING" id="933852.A0A0C3BI41"/>
<feature type="repeat" description="WD" evidence="4">
    <location>
        <begin position="1359"/>
        <end position="1400"/>
    </location>
</feature>
<feature type="repeat" description="WD" evidence="4">
    <location>
        <begin position="1230"/>
        <end position="1271"/>
    </location>
</feature>
<feature type="repeat" description="WD" evidence="4">
    <location>
        <begin position="1445"/>
        <end position="1486"/>
    </location>
</feature>
<feature type="repeat" description="WD" evidence="4">
    <location>
        <begin position="1101"/>
        <end position="1142"/>
    </location>
</feature>
<feature type="repeat" description="WD" evidence="4">
    <location>
        <begin position="2487"/>
        <end position="2528"/>
    </location>
</feature>
<reference evidence="7 8" key="1">
    <citation type="submission" date="2014-04" db="EMBL/GenBank/DDBJ databases">
        <authorList>
            <consortium name="DOE Joint Genome Institute"/>
            <person name="Kuo A."/>
            <person name="Zuccaro A."/>
            <person name="Kohler A."/>
            <person name="Nagy L.G."/>
            <person name="Floudas D."/>
            <person name="Copeland A."/>
            <person name="Barry K.W."/>
            <person name="Cichocki N."/>
            <person name="Veneault-Fourrey C."/>
            <person name="LaButti K."/>
            <person name="Lindquist E.A."/>
            <person name="Lipzen A."/>
            <person name="Lundell T."/>
            <person name="Morin E."/>
            <person name="Murat C."/>
            <person name="Sun H."/>
            <person name="Tunlid A."/>
            <person name="Henrissat B."/>
            <person name="Grigoriev I.V."/>
            <person name="Hibbett D.S."/>
            <person name="Martin F."/>
            <person name="Nordberg H.P."/>
            <person name="Cantor M.N."/>
            <person name="Hua S.X."/>
        </authorList>
    </citation>
    <scope>NUCLEOTIDE SEQUENCE [LARGE SCALE GENOMIC DNA]</scope>
    <source>
        <strain evidence="7 8">MAFF 305830</strain>
    </source>
</reference>
<evidence type="ECO:0000259" key="6">
    <source>
        <dbReference type="PROSITE" id="PS51635"/>
    </source>
</evidence>
<evidence type="ECO:0000256" key="2">
    <source>
        <dbReference type="ARBA" id="ARBA00022737"/>
    </source>
</evidence>
<feature type="repeat" description="WD" evidence="4">
    <location>
        <begin position="2616"/>
        <end position="2657"/>
    </location>
</feature>
<accession>A0A0C3BI41</accession>
<feature type="repeat" description="WD" evidence="4">
    <location>
        <begin position="886"/>
        <end position="927"/>
    </location>
</feature>
<dbReference type="Pfam" id="PF00400">
    <property type="entry name" value="WD40"/>
    <property type="match status" value="28"/>
</dbReference>
<feature type="repeat" description="WD" evidence="4">
    <location>
        <begin position="2530"/>
        <end position="2571"/>
    </location>
</feature>
<feature type="repeat" description="WD" evidence="4">
    <location>
        <begin position="2788"/>
        <end position="2829"/>
    </location>
</feature>
<dbReference type="InterPro" id="IPR001680">
    <property type="entry name" value="WD40_rpt"/>
</dbReference>
<feature type="repeat" description="WD" evidence="4">
    <location>
        <begin position="1144"/>
        <end position="1185"/>
    </location>
</feature>
<keyword evidence="8" id="KW-1185">Reference proteome</keyword>
<evidence type="ECO:0000313" key="7">
    <source>
        <dbReference type="EMBL" id="KIM31141.1"/>
    </source>
</evidence>
<dbReference type="Pfam" id="PF01734">
    <property type="entry name" value="Patatin"/>
    <property type="match status" value="1"/>
</dbReference>
<feature type="repeat" description="WD" evidence="4">
    <location>
        <begin position="2573"/>
        <end position="2614"/>
    </location>
</feature>
<feature type="repeat" description="WD" evidence="4">
    <location>
        <begin position="2831"/>
        <end position="2863"/>
    </location>
</feature>
<feature type="repeat" description="WD" evidence="4">
    <location>
        <begin position="972"/>
        <end position="1013"/>
    </location>
</feature>
<comment type="caution">
    <text evidence="5">Lacks conserved residue(s) required for the propagation of feature annotation.</text>
</comment>
<evidence type="ECO:0000313" key="8">
    <source>
        <dbReference type="Proteomes" id="UP000054097"/>
    </source>
</evidence>
<gene>
    <name evidence="7" type="ORF">M408DRAFT_21232</name>
</gene>
<dbReference type="GO" id="GO:0046486">
    <property type="term" value="P:glycerolipid metabolic process"/>
    <property type="evidence" value="ECO:0007669"/>
    <property type="project" value="UniProtKB-ARBA"/>
</dbReference>
<keyword evidence="2" id="KW-0677">Repeat</keyword>
<dbReference type="InterPro" id="IPR019775">
    <property type="entry name" value="WD40_repeat_CS"/>
</dbReference>
<dbReference type="InterPro" id="IPR016035">
    <property type="entry name" value="Acyl_Trfase/lysoPLipase"/>
</dbReference>
<evidence type="ECO:0000256" key="5">
    <source>
        <dbReference type="PROSITE-ProRule" id="PRU01161"/>
    </source>
</evidence>
<dbReference type="PANTHER" id="PTHR19848">
    <property type="entry name" value="WD40 REPEAT PROTEIN"/>
    <property type="match status" value="1"/>
</dbReference>
<feature type="repeat" description="WD" evidence="4">
    <location>
        <begin position="2745"/>
        <end position="2786"/>
    </location>
</feature>
<feature type="repeat" description="WD" evidence="4">
    <location>
        <begin position="2444"/>
        <end position="2485"/>
    </location>
</feature>
<feature type="repeat" description="WD" evidence="4">
    <location>
        <begin position="929"/>
        <end position="970"/>
    </location>
</feature>
<dbReference type="PROSITE" id="PS50294">
    <property type="entry name" value="WD_REPEATS_REGION"/>
    <property type="match status" value="28"/>
</dbReference>
<dbReference type="PROSITE" id="PS50082">
    <property type="entry name" value="WD_REPEATS_2"/>
    <property type="match status" value="28"/>
</dbReference>
<feature type="repeat" description="WD" evidence="4">
    <location>
        <begin position="2874"/>
        <end position="2915"/>
    </location>
</feature>
<dbReference type="Proteomes" id="UP000054097">
    <property type="component" value="Unassembled WGS sequence"/>
</dbReference>
<dbReference type="HOGENOM" id="CLU_226061_0_0_1"/>
<feature type="repeat" description="WD" evidence="4">
    <location>
        <begin position="2917"/>
        <end position="2958"/>
    </location>
</feature>
<name>A0A0C3BI41_SERVB</name>
<dbReference type="SUPFAM" id="SSF52540">
    <property type="entry name" value="P-loop containing nucleoside triphosphate hydrolases"/>
    <property type="match status" value="2"/>
</dbReference>
<evidence type="ECO:0000256" key="3">
    <source>
        <dbReference type="ARBA" id="ARBA00023098"/>
    </source>
</evidence>
<dbReference type="InterPro" id="IPR020472">
    <property type="entry name" value="WD40_PAC1"/>
</dbReference>
<dbReference type="PRINTS" id="PR00320">
    <property type="entry name" value="GPROTEINBRPT"/>
</dbReference>
<dbReference type="PANTHER" id="PTHR19848:SF8">
    <property type="entry name" value="F-BOX AND WD REPEAT DOMAIN CONTAINING 7"/>
    <property type="match status" value="1"/>
</dbReference>
<feature type="repeat" description="WD" evidence="4">
    <location>
        <begin position="2401"/>
        <end position="2442"/>
    </location>
</feature>
<reference evidence="8" key="2">
    <citation type="submission" date="2015-01" db="EMBL/GenBank/DDBJ databases">
        <title>Evolutionary Origins and Diversification of the Mycorrhizal Mutualists.</title>
        <authorList>
            <consortium name="DOE Joint Genome Institute"/>
            <consortium name="Mycorrhizal Genomics Consortium"/>
            <person name="Kohler A."/>
            <person name="Kuo A."/>
            <person name="Nagy L.G."/>
            <person name="Floudas D."/>
            <person name="Copeland A."/>
            <person name="Barry K.W."/>
            <person name="Cichocki N."/>
            <person name="Veneault-Fourrey C."/>
            <person name="LaButti K."/>
            <person name="Lindquist E.A."/>
            <person name="Lipzen A."/>
            <person name="Lundell T."/>
            <person name="Morin E."/>
            <person name="Murat C."/>
            <person name="Riley R."/>
            <person name="Ohm R."/>
            <person name="Sun H."/>
            <person name="Tunlid A."/>
            <person name="Henrissat B."/>
            <person name="Grigoriev I.V."/>
            <person name="Hibbett D.S."/>
            <person name="Martin F."/>
        </authorList>
    </citation>
    <scope>NUCLEOTIDE SEQUENCE [LARGE SCALE GENOMIC DNA]</scope>
    <source>
        <strain evidence="8">MAFF 305830</strain>
    </source>
</reference>
<feature type="domain" description="PNPLA" evidence="6">
    <location>
        <begin position="1494"/>
        <end position="1688"/>
    </location>
</feature>
<dbReference type="Gene3D" id="3.40.50.300">
    <property type="entry name" value="P-loop containing nucleotide triphosphate hydrolases"/>
    <property type="match status" value="2"/>
</dbReference>
<dbReference type="InterPro" id="IPR015943">
    <property type="entry name" value="WD40/YVTN_repeat-like_dom_sf"/>
</dbReference>
<feature type="repeat" description="WD" evidence="4">
    <location>
        <begin position="1058"/>
        <end position="1099"/>
    </location>
</feature>
<dbReference type="PROSITE" id="PS51635">
    <property type="entry name" value="PNPLA"/>
    <property type="match status" value="1"/>
</dbReference>
<dbReference type="Gene3D" id="3.40.1090.10">
    <property type="entry name" value="Cytosolic phospholipase A2 catalytic domain"/>
    <property type="match status" value="2"/>
</dbReference>
<dbReference type="SUPFAM" id="SSF50978">
    <property type="entry name" value="WD40 repeat-like"/>
    <property type="match status" value="4"/>
</dbReference>
<keyword evidence="1 4" id="KW-0853">WD repeat</keyword>
<dbReference type="CDD" id="cd00200">
    <property type="entry name" value="WD40"/>
    <property type="match status" value="5"/>
</dbReference>
<feature type="repeat" description="WD" evidence="4">
    <location>
        <begin position="1316"/>
        <end position="1357"/>
    </location>
</feature>
<dbReference type="SUPFAM" id="SSF50998">
    <property type="entry name" value="Quinoprotein alcohol dehydrogenase-like"/>
    <property type="match status" value="1"/>
</dbReference>
<dbReference type="InterPro" id="IPR056884">
    <property type="entry name" value="NPHP3-like_N"/>
</dbReference>
<dbReference type="InterPro" id="IPR011047">
    <property type="entry name" value="Quinoprotein_ADH-like_sf"/>
</dbReference>
<protein>
    <recommendedName>
        <fullName evidence="6">PNPLA domain-containing protein</fullName>
    </recommendedName>
</protein>
<feature type="repeat" description="WD" evidence="4">
    <location>
        <begin position="1187"/>
        <end position="1228"/>
    </location>
</feature>
<feature type="repeat" description="WD" evidence="4">
    <location>
        <begin position="2960"/>
        <end position="3001"/>
    </location>
</feature>
<feature type="repeat" description="WD" evidence="4">
    <location>
        <begin position="1015"/>
        <end position="1056"/>
    </location>
</feature>
<dbReference type="Pfam" id="PF24883">
    <property type="entry name" value="NPHP3_N"/>
    <property type="match status" value="2"/>
</dbReference>
<evidence type="ECO:0000256" key="1">
    <source>
        <dbReference type="ARBA" id="ARBA00022574"/>
    </source>
</evidence>
<keyword evidence="3" id="KW-0443">Lipid metabolism</keyword>
<dbReference type="SMART" id="SM00320">
    <property type="entry name" value="WD40"/>
    <property type="match status" value="28"/>
</dbReference>
<organism evidence="7 8">
    <name type="scientific">Serendipita vermifera MAFF 305830</name>
    <dbReference type="NCBI Taxonomy" id="933852"/>
    <lineage>
        <taxon>Eukaryota</taxon>
        <taxon>Fungi</taxon>
        <taxon>Dikarya</taxon>
        <taxon>Basidiomycota</taxon>
        <taxon>Agaricomycotina</taxon>
        <taxon>Agaricomycetes</taxon>
        <taxon>Sebacinales</taxon>
        <taxon>Serendipitaceae</taxon>
        <taxon>Serendipita</taxon>
    </lineage>
</organism>
<feature type="repeat" description="WD" evidence="4">
    <location>
        <begin position="1273"/>
        <end position="1314"/>
    </location>
</feature>
<dbReference type="EMBL" id="KN824282">
    <property type="protein sequence ID" value="KIM31141.1"/>
    <property type="molecule type" value="Genomic_DNA"/>
</dbReference>
<feature type="repeat" description="WD" evidence="4">
    <location>
        <begin position="2702"/>
        <end position="2743"/>
    </location>
</feature>